<dbReference type="EMBL" id="JAUCMV010000005">
    <property type="protein sequence ID" value="KAK0394493.1"/>
    <property type="molecule type" value="Genomic_DNA"/>
</dbReference>
<evidence type="ECO:0000256" key="1">
    <source>
        <dbReference type="SAM" id="Phobius"/>
    </source>
</evidence>
<evidence type="ECO:0000259" key="2">
    <source>
        <dbReference type="Pfam" id="PF00031"/>
    </source>
</evidence>
<dbReference type="SUPFAM" id="SSF54403">
    <property type="entry name" value="Cystatin/monellin"/>
    <property type="match status" value="1"/>
</dbReference>
<keyword evidence="1" id="KW-1133">Transmembrane helix</keyword>
<dbReference type="InterPro" id="IPR000010">
    <property type="entry name" value="Cystatin_dom"/>
</dbReference>
<comment type="caution">
    <text evidence="3">The sequence shown here is derived from an EMBL/GenBank/DDBJ whole genome shotgun (WGS) entry which is preliminary data.</text>
</comment>
<reference evidence="3" key="1">
    <citation type="submission" date="2023-06" db="EMBL/GenBank/DDBJ databases">
        <title>Genomic analysis of the entomopathogenic nematode Steinernema hermaphroditum.</title>
        <authorList>
            <person name="Schwarz E.M."/>
            <person name="Heppert J.K."/>
            <person name="Baniya A."/>
            <person name="Schwartz H.T."/>
            <person name="Tan C.-H."/>
            <person name="Antoshechkin I."/>
            <person name="Sternberg P.W."/>
            <person name="Goodrich-Blair H."/>
            <person name="Dillman A.R."/>
        </authorList>
    </citation>
    <scope>NUCLEOTIDE SEQUENCE</scope>
    <source>
        <strain evidence="3">PS9179</strain>
        <tissue evidence="3">Whole animal</tissue>
    </source>
</reference>
<evidence type="ECO:0000313" key="3">
    <source>
        <dbReference type="EMBL" id="KAK0394493.1"/>
    </source>
</evidence>
<keyword evidence="4" id="KW-1185">Reference proteome</keyword>
<feature type="transmembrane region" description="Helical" evidence="1">
    <location>
        <begin position="33"/>
        <end position="55"/>
    </location>
</feature>
<evidence type="ECO:0000313" key="4">
    <source>
        <dbReference type="Proteomes" id="UP001175271"/>
    </source>
</evidence>
<feature type="domain" description="Cystatin" evidence="2">
    <location>
        <begin position="72"/>
        <end position="140"/>
    </location>
</feature>
<sequence length="167" mass="19260">MLTSLVFFFHRRLCSSVRFRLISSPFQECKMKIIYLLVLLALFAITEGGFLSGLFGGKKKEEPKDPEKELKERIQWVAIKEINEKSQDLLNLVPIEILKFNKTLGGSAYDMDLKVGQGACLKRTLDHEQLKAKPCKVKKDGKKWIYNVVVWDKTDRVNIKDVKQVDN</sequence>
<dbReference type="AlphaFoldDB" id="A0AA39GVT4"/>
<name>A0AA39GVT4_9BILA</name>
<organism evidence="3 4">
    <name type="scientific">Steinernema hermaphroditum</name>
    <dbReference type="NCBI Taxonomy" id="289476"/>
    <lineage>
        <taxon>Eukaryota</taxon>
        <taxon>Metazoa</taxon>
        <taxon>Ecdysozoa</taxon>
        <taxon>Nematoda</taxon>
        <taxon>Chromadorea</taxon>
        <taxon>Rhabditida</taxon>
        <taxon>Tylenchina</taxon>
        <taxon>Panagrolaimomorpha</taxon>
        <taxon>Strongyloidoidea</taxon>
        <taxon>Steinernematidae</taxon>
        <taxon>Steinernema</taxon>
    </lineage>
</organism>
<protein>
    <recommendedName>
        <fullName evidence="2">Cystatin domain-containing protein</fullName>
    </recommendedName>
</protein>
<gene>
    <name evidence="3" type="ORF">QR680_000769</name>
</gene>
<keyword evidence="1" id="KW-0472">Membrane</keyword>
<keyword evidence="1" id="KW-0812">Transmembrane</keyword>
<proteinExistence type="predicted"/>
<dbReference type="InterPro" id="IPR046350">
    <property type="entry name" value="Cystatin_sf"/>
</dbReference>
<dbReference type="GO" id="GO:0004869">
    <property type="term" value="F:cysteine-type endopeptidase inhibitor activity"/>
    <property type="evidence" value="ECO:0007669"/>
    <property type="project" value="InterPro"/>
</dbReference>
<dbReference type="Proteomes" id="UP001175271">
    <property type="component" value="Unassembled WGS sequence"/>
</dbReference>
<dbReference type="Pfam" id="PF00031">
    <property type="entry name" value="Cystatin"/>
    <property type="match status" value="1"/>
</dbReference>
<dbReference type="Gene3D" id="3.10.450.10">
    <property type="match status" value="1"/>
</dbReference>
<accession>A0AA39GVT4</accession>